<comment type="caution">
    <text evidence="2">The sequence shown here is derived from an EMBL/GenBank/DDBJ whole genome shotgun (WGS) entry which is preliminary data.</text>
</comment>
<evidence type="ECO:0000313" key="3">
    <source>
        <dbReference type="Proteomes" id="UP000003277"/>
    </source>
</evidence>
<protein>
    <submittedName>
        <fullName evidence="2">Uncharacterized protein</fullName>
    </submittedName>
</protein>
<feature type="region of interest" description="Disordered" evidence="1">
    <location>
        <begin position="41"/>
        <end position="79"/>
    </location>
</feature>
<feature type="compositionally biased region" description="Basic and acidic residues" evidence="1">
    <location>
        <begin position="55"/>
        <end position="66"/>
    </location>
</feature>
<accession>H1CYZ3</accession>
<evidence type="ECO:0000256" key="1">
    <source>
        <dbReference type="SAM" id="MobiDB-lite"/>
    </source>
</evidence>
<evidence type="ECO:0000313" key="2">
    <source>
        <dbReference type="EMBL" id="EHO63564.1"/>
    </source>
</evidence>
<dbReference type="STRING" id="742743.HMPREF9453_00581"/>
<sequence>MAIKIEITGENAKDVMAEMFNLCSGVFAAYQNPPSVDEVKTAGMAMAQEPSHASAPKEEPKPENVKSPETPKTGVEDNPFMGYAKDVVQCVSEEQHNELKGICGQFVAAKPTNRGKLRAWLTEHKVKRLSELPENLYEDFKKWLEANKNAG</sequence>
<dbReference type="AlphaFoldDB" id="H1CYZ3"/>
<reference evidence="2 3" key="1">
    <citation type="submission" date="2011-11" db="EMBL/GenBank/DDBJ databases">
        <title>The Genome Sequence of Dialister succinatiphilus YIT 11850.</title>
        <authorList>
            <consortium name="The Broad Institute Genome Sequencing Platform"/>
            <person name="Earl A."/>
            <person name="Ward D."/>
            <person name="Feldgarden M."/>
            <person name="Gevers D."/>
            <person name="Morotomi M."/>
            <person name="Young S.K."/>
            <person name="Zeng Q."/>
            <person name="Gargeya S."/>
            <person name="Fitzgerald M."/>
            <person name="Haas B."/>
            <person name="Abouelleil A."/>
            <person name="Alvarado L."/>
            <person name="Arachchi H.M."/>
            <person name="Berlin A."/>
            <person name="Brown A."/>
            <person name="Chapman S.B."/>
            <person name="Dunbar C."/>
            <person name="Gearin G."/>
            <person name="Goldberg J."/>
            <person name="Griggs A."/>
            <person name="Gujja S."/>
            <person name="Heiman D."/>
            <person name="Howarth C."/>
            <person name="Lui A."/>
            <person name="MacDonald P.J.P."/>
            <person name="Montmayeur A."/>
            <person name="Murphy C."/>
            <person name="Neiman D."/>
            <person name="Pearson M."/>
            <person name="Priest M."/>
            <person name="Roberts A."/>
            <person name="Saif S."/>
            <person name="Shea T."/>
            <person name="Sisk P."/>
            <person name="Stolte C."/>
            <person name="Sykes S."/>
            <person name="Wortman J."/>
            <person name="Nusbaum C."/>
            <person name="Birren B."/>
        </authorList>
    </citation>
    <scope>NUCLEOTIDE SEQUENCE [LARGE SCALE GENOMIC DNA]</scope>
    <source>
        <strain evidence="2 3">YIT 11850</strain>
    </source>
</reference>
<name>H1CYZ3_9FIRM</name>
<gene>
    <name evidence="2" type="ORF">HMPREF9453_00581</name>
</gene>
<dbReference type="EMBL" id="ADLT01000015">
    <property type="protein sequence ID" value="EHO63564.1"/>
    <property type="molecule type" value="Genomic_DNA"/>
</dbReference>
<proteinExistence type="predicted"/>
<dbReference type="HOGENOM" id="CLU_1728473_0_0_9"/>
<keyword evidence="3" id="KW-1185">Reference proteome</keyword>
<dbReference type="PATRIC" id="fig|742743.3.peg.591"/>
<dbReference type="RefSeq" id="WP_008859085.1">
    <property type="nucleotide sequence ID" value="NZ_JH591187.1"/>
</dbReference>
<dbReference type="Proteomes" id="UP000003277">
    <property type="component" value="Unassembled WGS sequence"/>
</dbReference>
<organism evidence="2 3">
    <name type="scientific">Dialister succinatiphilus YIT 11850</name>
    <dbReference type="NCBI Taxonomy" id="742743"/>
    <lineage>
        <taxon>Bacteria</taxon>
        <taxon>Bacillati</taxon>
        <taxon>Bacillota</taxon>
        <taxon>Negativicutes</taxon>
        <taxon>Veillonellales</taxon>
        <taxon>Veillonellaceae</taxon>
        <taxon>Dialister</taxon>
    </lineage>
</organism>